<dbReference type="NCBIfam" id="NF038214">
    <property type="entry name" value="IS21_help_AAA"/>
    <property type="match status" value="1"/>
</dbReference>
<gene>
    <name evidence="6" type="ORF">SDC9_106469</name>
</gene>
<dbReference type="Pfam" id="PF01695">
    <property type="entry name" value="IstB_IS21"/>
    <property type="match status" value="1"/>
</dbReference>
<evidence type="ECO:0000256" key="3">
    <source>
        <dbReference type="ARBA" id="ARBA00022840"/>
    </source>
</evidence>
<dbReference type="SUPFAM" id="SSF52540">
    <property type="entry name" value="P-loop containing nucleoside triphosphate hydrolases"/>
    <property type="match status" value="1"/>
</dbReference>
<keyword evidence="2" id="KW-0547">Nucleotide-binding</keyword>
<evidence type="ECO:0000256" key="2">
    <source>
        <dbReference type="ARBA" id="ARBA00022741"/>
    </source>
</evidence>
<evidence type="ECO:0000259" key="5">
    <source>
        <dbReference type="SMART" id="SM00382"/>
    </source>
</evidence>
<reference evidence="6" key="1">
    <citation type="submission" date="2019-08" db="EMBL/GenBank/DDBJ databases">
        <authorList>
            <person name="Kucharzyk K."/>
            <person name="Murdoch R.W."/>
            <person name="Higgins S."/>
            <person name="Loffler F."/>
        </authorList>
    </citation>
    <scope>NUCLEOTIDE SEQUENCE</scope>
</reference>
<accession>A0A645BD40</accession>
<dbReference type="AlphaFoldDB" id="A0A645BD40"/>
<proteinExistence type="inferred from homology"/>
<dbReference type="PANTHER" id="PTHR30050:SF4">
    <property type="entry name" value="ATP-BINDING PROTEIN RV3427C IN INSERTION SEQUENCE-RELATED"/>
    <property type="match status" value="1"/>
</dbReference>
<feature type="domain" description="AAA+ ATPase" evidence="5">
    <location>
        <begin position="134"/>
        <end position="267"/>
    </location>
</feature>
<dbReference type="PIRSF" id="PIRSF003073">
    <property type="entry name" value="DNAC_TnpB_IstB"/>
    <property type="match status" value="1"/>
</dbReference>
<dbReference type="CDD" id="cd00009">
    <property type="entry name" value="AAA"/>
    <property type="match status" value="1"/>
</dbReference>
<dbReference type="Gene3D" id="3.40.50.300">
    <property type="entry name" value="P-loop containing nucleotide triphosphate hydrolases"/>
    <property type="match status" value="1"/>
</dbReference>
<protein>
    <submittedName>
        <fullName evidence="6">Insertion sequence IS5376 putative ATP-binding protein</fullName>
    </submittedName>
</protein>
<name>A0A645BD40_9ZZZZ</name>
<feature type="compositionally biased region" description="Basic and acidic residues" evidence="4">
    <location>
        <begin position="13"/>
        <end position="26"/>
    </location>
</feature>
<dbReference type="InterPro" id="IPR003593">
    <property type="entry name" value="AAA+_ATPase"/>
</dbReference>
<dbReference type="GO" id="GO:0005524">
    <property type="term" value="F:ATP binding"/>
    <property type="evidence" value="ECO:0007669"/>
    <property type="project" value="UniProtKB-KW"/>
</dbReference>
<keyword evidence="3 6" id="KW-0067">ATP-binding</keyword>
<dbReference type="GO" id="GO:0006260">
    <property type="term" value="P:DNA replication"/>
    <property type="evidence" value="ECO:0007669"/>
    <property type="project" value="TreeGrafter"/>
</dbReference>
<comment type="similarity">
    <text evidence="1">Belongs to the IS21/IS1162 putative ATP-binding protein family.</text>
</comment>
<dbReference type="InterPro" id="IPR028350">
    <property type="entry name" value="DNAC/IstB-like"/>
</dbReference>
<evidence type="ECO:0000256" key="4">
    <source>
        <dbReference type="SAM" id="MobiDB-lite"/>
    </source>
</evidence>
<dbReference type="EMBL" id="VSSQ01017379">
    <property type="protein sequence ID" value="MPM59624.1"/>
    <property type="molecule type" value="Genomic_DNA"/>
</dbReference>
<dbReference type="InterPro" id="IPR027417">
    <property type="entry name" value="P-loop_NTPase"/>
</dbReference>
<dbReference type="InterPro" id="IPR002611">
    <property type="entry name" value="IstB_ATP-bd"/>
</dbReference>
<dbReference type="SMART" id="SM00382">
    <property type="entry name" value="AAA"/>
    <property type="match status" value="1"/>
</dbReference>
<dbReference type="PANTHER" id="PTHR30050">
    <property type="entry name" value="CHROMOSOMAL REPLICATION INITIATOR PROTEIN DNAA"/>
    <property type="match status" value="1"/>
</dbReference>
<evidence type="ECO:0000313" key="6">
    <source>
        <dbReference type="EMBL" id="MPM59624.1"/>
    </source>
</evidence>
<comment type="caution">
    <text evidence="6">The sequence shown here is derived from an EMBL/GenBank/DDBJ whole genome shotgun (WGS) entry which is preliminary data.</text>
</comment>
<dbReference type="InterPro" id="IPR047661">
    <property type="entry name" value="IstB"/>
</dbReference>
<evidence type="ECO:0000256" key="1">
    <source>
        <dbReference type="ARBA" id="ARBA00008059"/>
    </source>
</evidence>
<sequence>MPISAENIITTDGKQKPREKRKESRNKQKQQSKTIQIMNEPTLTKMKQMQLHGMHSSFQAAVESGKTDHYTIDEFVSMLVDAEWDERHNRRIERSIKNARFHYKSSIEEISFESSRNLDRTLVLRLAACEFVEKNENILITGSTGVGKSYLGTALGYQACIEGYKVNYFNTSKLFAKLKMAKADGSYLRELAKIQRQDVIILDDFGLQPLDSQNRITLLEIIEDRHNNGSVIVTSQIPVPGWYDIIGEKTIADAILDRLIHQSHRLELQGESMRKKKRINKQ</sequence>
<feature type="region of interest" description="Disordered" evidence="4">
    <location>
        <begin position="1"/>
        <end position="33"/>
    </location>
</feature>
<organism evidence="6">
    <name type="scientific">bioreactor metagenome</name>
    <dbReference type="NCBI Taxonomy" id="1076179"/>
    <lineage>
        <taxon>unclassified sequences</taxon>
        <taxon>metagenomes</taxon>
        <taxon>ecological metagenomes</taxon>
    </lineage>
</organism>